<sequence>MELVTDVSQIIQFADCQKVVASFSDEIPEME</sequence>
<keyword evidence="2" id="KW-1185">Reference proteome</keyword>
<dbReference type="Proteomes" id="UP001177023">
    <property type="component" value="Unassembled WGS sequence"/>
</dbReference>
<feature type="non-terminal residue" evidence="1">
    <location>
        <position position="1"/>
    </location>
</feature>
<reference evidence="1" key="1">
    <citation type="submission" date="2023-06" db="EMBL/GenBank/DDBJ databases">
        <authorList>
            <person name="Delattre M."/>
        </authorList>
    </citation>
    <scope>NUCLEOTIDE SEQUENCE</scope>
    <source>
        <strain evidence="1">AF72</strain>
    </source>
</reference>
<dbReference type="AlphaFoldDB" id="A0AA36CDZ2"/>
<name>A0AA36CDZ2_9BILA</name>
<proteinExistence type="predicted"/>
<organism evidence="1 2">
    <name type="scientific">Mesorhabditis spiculigera</name>
    <dbReference type="NCBI Taxonomy" id="96644"/>
    <lineage>
        <taxon>Eukaryota</taxon>
        <taxon>Metazoa</taxon>
        <taxon>Ecdysozoa</taxon>
        <taxon>Nematoda</taxon>
        <taxon>Chromadorea</taxon>
        <taxon>Rhabditida</taxon>
        <taxon>Rhabditina</taxon>
        <taxon>Rhabditomorpha</taxon>
        <taxon>Rhabditoidea</taxon>
        <taxon>Rhabditidae</taxon>
        <taxon>Mesorhabditinae</taxon>
        <taxon>Mesorhabditis</taxon>
    </lineage>
</organism>
<evidence type="ECO:0000313" key="2">
    <source>
        <dbReference type="Proteomes" id="UP001177023"/>
    </source>
</evidence>
<protein>
    <submittedName>
        <fullName evidence="1">Uncharacterized protein</fullName>
    </submittedName>
</protein>
<comment type="caution">
    <text evidence="1">The sequence shown here is derived from an EMBL/GenBank/DDBJ whole genome shotgun (WGS) entry which is preliminary data.</text>
</comment>
<accession>A0AA36CDZ2</accession>
<dbReference type="EMBL" id="CATQJA010001229">
    <property type="protein sequence ID" value="CAJ0566390.1"/>
    <property type="molecule type" value="Genomic_DNA"/>
</dbReference>
<evidence type="ECO:0000313" key="1">
    <source>
        <dbReference type="EMBL" id="CAJ0566390.1"/>
    </source>
</evidence>
<gene>
    <name evidence="1" type="ORF">MSPICULIGERA_LOCUS4996</name>
</gene>